<name>A0ABN5VYV4_9ACTN</name>
<evidence type="ECO:0000313" key="2">
    <source>
        <dbReference type="EMBL" id="BBC38579.1"/>
    </source>
</evidence>
<evidence type="ECO:0000256" key="1">
    <source>
        <dbReference type="SAM" id="MobiDB-lite"/>
    </source>
</evidence>
<organism evidence="2 3">
    <name type="scientific">Streptomyces graminofaciens</name>
    <dbReference type="NCBI Taxonomy" id="68212"/>
    <lineage>
        <taxon>Bacteria</taxon>
        <taxon>Bacillati</taxon>
        <taxon>Actinomycetota</taxon>
        <taxon>Actinomycetes</taxon>
        <taxon>Kitasatosporales</taxon>
        <taxon>Streptomycetaceae</taxon>
        <taxon>Streptomyces</taxon>
    </lineage>
</organism>
<sequence>METRVLVGGSSTGKTRACWEALELLPGDWRLWHPIDPSRPDAALADMERIGPRTVVWLNEAQHYLLTPAADVGERVAAGLRALLRDPSRGPVLVLGTIWPEYWAQLTTPPRADGQDRSDPHAQARQLLGGRELPVPVSFTDPEDVQGLRAAAAADPRLAHAAERAEEGQIAQYLAGGPALLERYHTAPAAARALVDAAIDARRLGLGPALPSALLEEAADGHLTATQWDLLPDDWFEEAMAHVARGVRGARGALTGTSPPRRTGPRPAPLPARRLPRAARPTGSGLPRPAGLPVDGGDRSRPGSRPRRTGRAGTAAWPAPDLLRPVPRPGNRRAYQSAGRNHRLPVGHGPHGRGAGLVPVRGRRGPHGGRRQYRPSAGQLAGLL</sequence>
<reference evidence="2 3" key="2">
    <citation type="journal article" date="2023" name="ChemBioChem">
        <title>Acyltransferase Domain Exchange between Two Independent Type I Polyketide Synthases in the Same Producer Strain of Macrolide Antibiotics.</title>
        <authorList>
            <person name="Kudo F."/>
            <person name="Kishikawa K."/>
            <person name="Tsuboi K."/>
            <person name="Kido T."/>
            <person name="Usui T."/>
            <person name="Hashimoto J."/>
            <person name="Shin-Ya K."/>
            <person name="Miyanaga A."/>
            <person name="Eguchi T."/>
        </authorList>
    </citation>
    <scope>NUCLEOTIDE SEQUENCE [LARGE SCALE GENOMIC DNA]</scope>
    <source>
        <strain evidence="2 3">A-8890</strain>
    </source>
</reference>
<accession>A0ABN5VYV4</accession>
<feature type="region of interest" description="Disordered" evidence="1">
    <location>
        <begin position="247"/>
        <end position="384"/>
    </location>
</feature>
<dbReference type="EMBL" id="AP018448">
    <property type="protein sequence ID" value="BBC38579.1"/>
    <property type="molecule type" value="Genomic_DNA"/>
</dbReference>
<protein>
    <submittedName>
        <fullName evidence="2">Uncharacterized protein</fullName>
    </submittedName>
</protein>
<feature type="compositionally biased region" description="Basic residues" evidence="1">
    <location>
        <begin position="361"/>
        <end position="373"/>
    </location>
</feature>
<proteinExistence type="predicted"/>
<gene>
    <name evidence="2" type="ORF">SGFS_098730</name>
</gene>
<dbReference type="Proteomes" id="UP001321542">
    <property type="component" value="Chromosome"/>
</dbReference>
<keyword evidence="3" id="KW-1185">Reference proteome</keyword>
<reference evidence="2 3" key="1">
    <citation type="journal article" date="2010" name="ChemBioChem">
        <title>Cloning and characterization of the biosynthetic gene cluster of 16-membered macrolide antibiotic FD-891: involvement of a dual functional cytochrome P450 monooxygenase catalyzing epoxidation and hydroxylation.</title>
        <authorList>
            <person name="Kudo F."/>
            <person name="Motegi A."/>
            <person name="Mizoue K."/>
            <person name="Eguchi T."/>
        </authorList>
    </citation>
    <scope>NUCLEOTIDE SEQUENCE [LARGE SCALE GENOMIC DNA]</scope>
    <source>
        <strain evidence="2 3">A-8890</strain>
    </source>
</reference>
<evidence type="ECO:0000313" key="3">
    <source>
        <dbReference type="Proteomes" id="UP001321542"/>
    </source>
</evidence>